<reference evidence="2" key="1">
    <citation type="submission" date="2021-01" db="EMBL/GenBank/DDBJ databases">
        <authorList>
            <person name="Corre E."/>
            <person name="Pelletier E."/>
            <person name="Niang G."/>
            <person name="Scheremetjew M."/>
            <person name="Finn R."/>
            <person name="Kale V."/>
            <person name="Holt S."/>
            <person name="Cochrane G."/>
            <person name="Meng A."/>
            <person name="Brown T."/>
            <person name="Cohen L."/>
        </authorList>
    </citation>
    <scope>NUCLEOTIDE SEQUENCE</scope>
    <source>
        <strain evidence="2">B650</strain>
    </source>
</reference>
<keyword evidence="1" id="KW-0732">Signal</keyword>
<feature type="chain" id="PRO_5030638402" evidence="1">
    <location>
        <begin position="20"/>
        <end position="201"/>
    </location>
</feature>
<sequence>MKAFFTTTLMMLCSSSTLAFAPNTFFTSTKTKTSTNLAALSKADQSAAIETFRTAYGGKRTKTGIDEKLLLKNLQLLAKEVGDDNAMIMVTKCPKVLEFNGSNFAPTFANYCTNFGDDVALATVLRNPALMSVAPTGYGGADGAGQETVVLSYVVDATRDGGQVWLSLLAFLLLTPLLEQVTGVHFREAILPNFFVDMKFI</sequence>
<feature type="signal peptide" evidence="1">
    <location>
        <begin position="1"/>
        <end position="19"/>
    </location>
</feature>
<dbReference type="AlphaFoldDB" id="A0A7S2K6C2"/>
<gene>
    <name evidence="2" type="ORF">LDAN0321_LOCUS5581</name>
</gene>
<evidence type="ECO:0000256" key="1">
    <source>
        <dbReference type="SAM" id="SignalP"/>
    </source>
</evidence>
<accession>A0A7S2K6C2</accession>
<name>A0A7S2K6C2_9STRA</name>
<proteinExistence type="predicted"/>
<organism evidence="2">
    <name type="scientific">Leptocylindrus danicus</name>
    <dbReference type="NCBI Taxonomy" id="163516"/>
    <lineage>
        <taxon>Eukaryota</taxon>
        <taxon>Sar</taxon>
        <taxon>Stramenopiles</taxon>
        <taxon>Ochrophyta</taxon>
        <taxon>Bacillariophyta</taxon>
        <taxon>Coscinodiscophyceae</taxon>
        <taxon>Chaetocerotophycidae</taxon>
        <taxon>Leptocylindrales</taxon>
        <taxon>Leptocylindraceae</taxon>
        <taxon>Leptocylindrus</taxon>
    </lineage>
</organism>
<protein>
    <submittedName>
        <fullName evidence="2">Uncharacterized protein</fullName>
    </submittedName>
</protein>
<evidence type="ECO:0000313" key="2">
    <source>
        <dbReference type="EMBL" id="CAD9566689.1"/>
    </source>
</evidence>
<dbReference type="EMBL" id="HBGY01008846">
    <property type="protein sequence ID" value="CAD9566689.1"/>
    <property type="molecule type" value="Transcribed_RNA"/>
</dbReference>